<dbReference type="HOGENOM" id="CLU_208603_0_0_10"/>
<dbReference type="STRING" id="984262.SGRA_1069"/>
<name>H6L3F7_SAPGL</name>
<evidence type="ECO:0000313" key="2">
    <source>
        <dbReference type="Proteomes" id="UP000007519"/>
    </source>
</evidence>
<organism evidence="1 2">
    <name type="scientific">Saprospira grandis (strain Lewin)</name>
    <dbReference type="NCBI Taxonomy" id="984262"/>
    <lineage>
        <taxon>Bacteria</taxon>
        <taxon>Pseudomonadati</taxon>
        <taxon>Bacteroidota</taxon>
        <taxon>Saprospiria</taxon>
        <taxon>Saprospirales</taxon>
        <taxon>Saprospiraceae</taxon>
        <taxon>Saprospira</taxon>
    </lineage>
</organism>
<dbReference type="EMBL" id="CP002831">
    <property type="protein sequence ID" value="AFC23804.1"/>
    <property type="molecule type" value="Genomic_DNA"/>
</dbReference>
<protein>
    <submittedName>
        <fullName evidence="1">Uncharacterized protein</fullName>
    </submittedName>
</protein>
<sequence length="59" mass="6121">MGPAASKLAAAMLRGSQGCSALQPPAAALVWPSATPPQRWAAQRSFFFGPSSSAAEFRE</sequence>
<dbReference type="KEGG" id="sgn:SGRA_1069"/>
<gene>
    <name evidence="1" type="ordered locus">SGRA_1069</name>
</gene>
<keyword evidence="2" id="KW-1185">Reference proteome</keyword>
<accession>H6L3F7</accession>
<dbReference type="Proteomes" id="UP000007519">
    <property type="component" value="Chromosome"/>
</dbReference>
<evidence type="ECO:0000313" key="1">
    <source>
        <dbReference type="EMBL" id="AFC23804.1"/>
    </source>
</evidence>
<dbReference type="AlphaFoldDB" id="H6L3F7"/>
<reference evidence="1 2" key="1">
    <citation type="journal article" date="2012" name="Stand. Genomic Sci.">
        <title>Complete genome sequencing and analysis of Saprospira grandis str. Lewin, a predatory marine bacterium.</title>
        <authorList>
            <person name="Saw J.H."/>
            <person name="Yuryev A."/>
            <person name="Kanbe M."/>
            <person name="Hou S."/>
            <person name="Young A.G."/>
            <person name="Aizawa S."/>
            <person name="Alam M."/>
        </authorList>
    </citation>
    <scope>NUCLEOTIDE SEQUENCE [LARGE SCALE GENOMIC DNA]</scope>
    <source>
        <strain evidence="1 2">Lewin</strain>
    </source>
</reference>
<proteinExistence type="predicted"/>